<comment type="caution">
    <text evidence="1">The sequence shown here is derived from an EMBL/GenBank/DDBJ whole genome shotgun (WGS) entry which is preliminary data.</text>
</comment>
<accession>A0A9N9EDH9</accession>
<keyword evidence="2" id="KW-1185">Reference proteome</keyword>
<proteinExistence type="predicted"/>
<gene>
    <name evidence="1" type="ORF">FMOSSE_LOCUS12334</name>
</gene>
<reference evidence="1" key="1">
    <citation type="submission" date="2021-06" db="EMBL/GenBank/DDBJ databases">
        <authorList>
            <person name="Kallberg Y."/>
            <person name="Tangrot J."/>
            <person name="Rosling A."/>
        </authorList>
    </citation>
    <scope>NUCLEOTIDE SEQUENCE</scope>
    <source>
        <strain evidence="1">87-6 pot B 2015</strain>
    </source>
</reference>
<evidence type="ECO:0000313" key="1">
    <source>
        <dbReference type="EMBL" id="CAG8669498.1"/>
    </source>
</evidence>
<dbReference type="EMBL" id="CAJVPP010005759">
    <property type="protein sequence ID" value="CAG8669498.1"/>
    <property type="molecule type" value="Genomic_DNA"/>
</dbReference>
<dbReference type="Proteomes" id="UP000789375">
    <property type="component" value="Unassembled WGS sequence"/>
</dbReference>
<protein>
    <submittedName>
        <fullName evidence="1">16341_t:CDS:1</fullName>
    </submittedName>
</protein>
<name>A0A9N9EDH9_FUNMO</name>
<sequence>MDANNHEIETQFDKLNVSDTKCSYSDYGSRKKYGSGPTKIAFKRLNGSRDMSAKNFSELKAHWDSFKTGECYKNDKEYGYYGKEIKEADKEIPNISISRKTNPDSIYI</sequence>
<dbReference type="AlphaFoldDB" id="A0A9N9EDH9"/>
<organism evidence="1 2">
    <name type="scientific">Funneliformis mosseae</name>
    <name type="common">Endomycorrhizal fungus</name>
    <name type="synonym">Glomus mosseae</name>
    <dbReference type="NCBI Taxonomy" id="27381"/>
    <lineage>
        <taxon>Eukaryota</taxon>
        <taxon>Fungi</taxon>
        <taxon>Fungi incertae sedis</taxon>
        <taxon>Mucoromycota</taxon>
        <taxon>Glomeromycotina</taxon>
        <taxon>Glomeromycetes</taxon>
        <taxon>Glomerales</taxon>
        <taxon>Glomeraceae</taxon>
        <taxon>Funneliformis</taxon>
    </lineage>
</organism>
<evidence type="ECO:0000313" key="2">
    <source>
        <dbReference type="Proteomes" id="UP000789375"/>
    </source>
</evidence>